<evidence type="ECO:0000256" key="9">
    <source>
        <dbReference type="ARBA" id="ARBA00023285"/>
    </source>
</evidence>
<sequence>MLDIGFGWASFGGVVIVFCYIIKILLSLKYWSDKHESERLTTFVTVTGLTLTLMCVMLIPVDILNVSTMSNSSVMYACILAFALIIIPFTYFYYEEDDYDVSTGARVLGGCKYTAFLIVFTVVLLVVGAFIRPGSSKPVDNQNIKDWIEQELANQNAAEGSLMFAIACLTLLGFVVWICYTAYGFSAFPIGLIKGKRRVSDDRREINDDLHKTREKANYFRSKYASGKTMSADEEATMNLLKSKERVLSKHSARLESSNSGIKKILVIFRPFAFIFGFFFLLVSILIIISIVLSIIDKLSSSVCGAACGFLTDYPNLKNPIDLMLSSTAPYFPLDYILLGLIIVYIYAVTISGIVRIGIRFLWIKMYEFAPSKTVPQGLLIASILLMLSNLCLNIQIIQLAPRYSLFGTQVWYNATSNTVQPCSIDAPTDLCVMSQIGLLTSRIEMGTSFFGIVYYYATWGIVGAFLIGTLVSIFKRRDSNLQSFNNDSDEEI</sequence>
<feature type="transmembrane region" description="Helical" evidence="10">
    <location>
        <begin position="272"/>
        <end position="296"/>
    </location>
</feature>
<keyword evidence="6 10" id="KW-1133">Transmembrane helix</keyword>
<dbReference type="GO" id="GO:0031419">
    <property type="term" value="F:cobalamin binding"/>
    <property type="evidence" value="ECO:0007669"/>
    <property type="project" value="UniProtKB-KW"/>
</dbReference>
<feature type="transmembrane region" description="Helical" evidence="10">
    <location>
        <begin position="6"/>
        <end position="28"/>
    </location>
</feature>
<comment type="subcellular location">
    <subcellularLocation>
        <location evidence="1">Lysosome membrane</location>
        <topology evidence="1">Multi-pass membrane protein</topology>
    </subcellularLocation>
</comment>
<feature type="transmembrane region" description="Helical" evidence="10">
    <location>
        <begin position="454"/>
        <end position="475"/>
    </location>
</feature>
<evidence type="ECO:0000256" key="5">
    <source>
        <dbReference type="ARBA" id="ARBA00022692"/>
    </source>
</evidence>
<name>D3AWV5_HETP5</name>
<evidence type="ECO:0000313" key="11">
    <source>
        <dbReference type="EMBL" id="EFA86778.1"/>
    </source>
</evidence>
<proteinExistence type="inferred from homology"/>
<gene>
    <name evidence="11" type="ORF">PPL_00583</name>
</gene>
<organism evidence="11 12">
    <name type="scientific">Heterostelium pallidum (strain ATCC 26659 / Pp 5 / PN500)</name>
    <name type="common">Cellular slime mold</name>
    <name type="synonym">Polysphondylium pallidum</name>
    <dbReference type="NCBI Taxonomy" id="670386"/>
    <lineage>
        <taxon>Eukaryota</taxon>
        <taxon>Amoebozoa</taxon>
        <taxon>Evosea</taxon>
        <taxon>Eumycetozoa</taxon>
        <taxon>Dictyostelia</taxon>
        <taxon>Acytosteliales</taxon>
        <taxon>Acytosteliaceae</taxon>
        <taxon>Heterostelium</taxon>
    </lineage>
</organism>
<evidence type="ECO:0000256" key="6">
    <source>
        <dbReference type="ARBA" id="ARBA00022989"/>
    </source>
</evidence>
<dbReference type="STRING" id="670386.D3AWV5"/>
<comment type="caution">
    <text evidence="11">The sequence shown here is derived from an EMBL/GenBank/DDBJ whole genome shotgun (WGS) entry which is preliminary data.</text>
</comment>
<evidence type="ECO:0000256" key="7">
    <source>
        <dbReference type="ARBA" id="ARBA00023136"/>
    </source>
</evidence>
<dbReference type="GO" id="GO:0005765">
    <property type="term" value="C:lysosomal membrane"/>
    <property type="evidence" value="ECO:0007669"/>
    <property type="project" value="UniProtKB-SubCell"/>
</dbReference>
<dbReference type="GeneID" id="31356116"/>
<evidence type="ECO:0000256" key="1">
    <source>
        <dbReference type="ARBA" id="ARBA00004155"/>
    </source>
</evidence>
<dbReference type="RefSeq" id="XP_020438882.1">
    <property type="nucleotide sequence ID" value="XM_020571608.1"/>
</dbReference>
<keyword evidence="8" id="KW-0458">Lysosome</keyword>
<dbReference type="OMA" id="FWAQFVF"/>
<dbReference type="PANTHER" id="PTHR16130:SF2">
    <property type="entry name" value="LYSOSOMAL COBALAMIN TRANSPORT ESCORT PROTEIN LMBD1"/>
    <property type="match status" value="1"/>
</dbReference>
<evidence type="ECO:0000256" key="4">
    <source>
        <dbReference type="ARBA" id="ARBA00022628"/>
    </source>
</evidence>
<dbReference type="Pfam" id="PF04791">
    <property type="entry name" value="LMBR1"/>
    <property type="match status" value="1"/>
</dbReference>
<dbReference type="InParanoid" id="D3AWV5"/>
<feature type="transmembrane region" description="Helical" evidence="10">
    <location>
        <begin position="162"/>
        <end position="188"/>
    </location>
</feature>
<dbReference type="InterPro" id="IPR006876">
    <property type="entry name" value="LMBR1-like_membr_prot"/>
</dbReference>
<feature type="transmembrane region" description="Helical" evidence="10">
    <location>
        <begin position="113"/>
        <end position="131"/>
    </location>
</feature>
<reference evidence="11 12" key="1">
    <citation type="journal article" date="2011" name="Genome Res.">
        <title>Phylogeny-wide analysis of social amoeba genomes highlights ancient origins for complex intercellular communication.</title>
        <authorList>
            <person name="Heidel A.J."/>
            <person name="Lawal H.M."/>
            <person name="Felder M."/>
            <person name="Schilde C."/>
            <person name="Helps N.R."/>
            <person name="Tunggal B."/>
            <person name="Rivero F."/>
            <person name="John U."/>
            <person name="Schleicher M."/>
            <person name="Eichinger L."/>
            <person name="Platzer M."/>
            <person name="Noegel A.A."/>
            <person name="Schaap P."/>
            <person name="Gloeckner G."/>
        </authorList>
    </citation>
    <scope>NUCLEOTIDE SEQUENCE [LARGE SCALE GENOMIC DNA]</scope>
    <source>
        <strain evidence="12">ATCC 26659 / Pp 5 / PN500</strain>
    </source>
</reference>
<dbReference type="GO" id="GO:0072665">
    <property type="term" value="P:protein localization to vacuole"/>
    <property type="evidence" value="ECO:0007669"/>
    <property type="project" value="TreeGrafter"/>
</dbReference>
<dbReference type="PANTHER" id="PTHR16130">
    <property type="entry name" value="LYSOSOMAL COBALAMIN TRANSPORTER-RELATED"/>
    <property type="match status" value="1"/>
</dbReference>
<protein>
    <submittedName>
        <fullName evidence="11">LMBR1-like conserved region-containing protein</fullName>
    </submittedName>
</protein>
<evidence type="ECO:0000313" key="12">
    <source>
        <dbReference type="Proteomes" id="UP000001396"/>
    </source>
</evidence>
<feature type="transmembrane region" description="Helical" evidence="10">
    <location>
        <begin position="40"/>
        <end position="61"/>
    </location>
</feature>
<keyword evidence="9" id="KW-0170">Cobalt</keyword>
<keyword evidence="5 10" id="KW-0812">Transmembrane</keyword>
<evidence type="ECO:0000256" key="3">
    <source>
        <dbReference type="ARBA" id="ARBA00022448"/>
    </source>
</evidence>
<feature type="transmembrane region" description="Helical" evidence="10">
    <location>
        <begin position="379"/>
        <end position="398"/>
    </location>
</feature>
<dbReference type="AlphaFoldDB" id="D3AWV5"/>
<comment type="similarity">
    <text evidence="2">Belongs to the LIMR family. LMBRD1 subfamily.</text>
</comment>
<keyword evidence="12" id="KW-1185">Reference proteome</keyword>
<dbReference type="EMBL" id="ADBJ01000002">
    <property type="protein sequence ID" value="EFA86778.1"/>
    <property type="molecule type" value="Genomic_DNA"/>
</dbReference>
<accession>D3AWV5</accession>
<evidence type="ECO:0000256" key="10">
    <source>
        <dbReference type="SAM" id="Phobius"/>
    </source>
</evidence>
<feature type="transmembrane region" description="Helical" evidence="10">
    <location>
        <begin position="336"/>
        <end position="359"/>
    </location>
</feature>
<evidence type="ECO:0000256" key="8">
    <source>
        <dbReference type="ARBA" id="ARBA00023228"/>
    </source>
</evidence>
<feature type="transmembrane region" description="Helical" evidence="10">
    <location>
        <begin position="73"/>
        <end position="93"/>
    </location>
</feature>
<keyword evidence="3" id="KW-0813">Transport</keyword>
<keyword evidence="4" id="KW-0846">Cobalamin</keyword>
<dbReference type="FunCoup" id="D3AWV5">
    <property type="interactions" value="57"/>
</dbReference>
<keyword evidence="7 10" id="KW-0472">Membrane</keyword>
<evidence type="ECO:0000256" key="2">
    <source>
        <dbReference type="ARBA" id="ARBA00009901"/>
    </source>
</evidence>
<dbReference type="InterPro" id="IPR050854">
    <property type="entry name" value="LMBD1_LysCbl_Transport"/>
</dbReference>
<dbReference type="Proteomes" id="UP000001396">
    <property type="component" value="Unassembled WGS sequence"/>
</dbReference>